<evidence type="ECO:0000313" key="2">
    <source>
        <dbReference type="EMBL" id="PVY32034.1"/>
    </source>
</evidence>
<keyword evidence="3" id="KW-1185">Reference proteome</keyword>
<reference evidence="2 3" key="1">
    <citation type="submission" date="2018-04" db="EMBL/GenBank/DDBJ databases">
        <title>Genomic Encyclopedia of Type Strains, Phase IV (KMG-IV): sequencing the most valuable type-strain genomes for metagenomic binning, comparative biology and taxonomic classification.</title>
        <authorList>
            <person name="Goeker M."/>
        </authorList>
    </citation>
    <scope>NUCLEOTIDE SEQUENCE [LARGE SCALE GENOMIC DNA]</scope>
    <source>
        <strain evidence="2 3">DSM 14823</strain>
    </source>
</reference>
<dbReference type="Proteomes" id="UP000576225">
    <property type="component" value="Unassembled WGS sequence"/>
</dbReference>
<dbReference type="NCBIfam" id="TIGR03959">
    <property type="entry name" value="hyd_TM1266"/>
    <property type="match status" value="1"/>
</dbReference>
<organism evidence="2 3">
    <name type="scientific">Victivallis vadensis</name>
    <dbReference type="NCBI Taxonomy" id="172901"/>
    <lineage>
        <taxon>Bacteria</taxon>
        <taxon>Pseudomonadati</taxon>
        <taxon>Lentisphaerota</taxon>
        <taxon>Lentisphaeria</taxon>
        <taxon>Victivallales</taxon>
        <taxon>Victivallaceae</taxon>
        <taxon>Victivallis</taxon>
    </lineage>
</organism>
<dbReference type="Proteomes" id="UP000245959">
    <property type="component" value="Unassembled WGS sequence"/>
</dbReference>
<dbReference type="AlphaFoldDB" id="A0A2U1ABA2"/>
<dbReference type="SUPFAM" id="SSF55021">
    <property type="entry name" value="ACT-like"/>
    <property type="match status" value="1"/>
</dbReference>
<reference evidence="1 4" key="2">
    <citation type="submission" date="2020-04" db="EMBL/GenBank/DDBJ databases">
        <authorList>
            <person name="Hitch T.C.A."/>
            <person name="Wylensek D."/>
            <person name="Clavel T."/>
        </authorList>
    </citation>
    <scope>NUCLEOTIDE SEQUENCE [LARGE SCALE GENOMIC DNA]</scope>
    <source>
        <strain evidence="1 4">COR2-253-APC-1A</strain>
    </source>
</reference>
<evidence type="ECO:0000313" key="4">
    <source>
        <dbReference type="Proteomes" id="UP000576225"/>
    </source>
</evidence>
<dbReference type="EMBL" id="QEKH01000056">
    <property type="protein sequence ID" value="PVY32034.1"/>
    <property type="molecule type" value="Genomic_DNA"/>
</dbReference>
<comment type="caution">
    <text evidence="2">The sequence shown here is derived from an EMBL/GenBank/DDBJ whole genome shotgun (WGS) entry which is preliminary data.</text>
</comment>
<dbReference type="Gene3D" id="3.30.70.1150">
    <property type="entry name" value="ACT-like. Chain A, domain 2"/>
    <property type="match status" value="1"/>
</dbReference>
<evidence type="ECO:0000313" key="1">
    <source>
        <dbReference type="EMBL" id="NMD86899.1"/>
    </source>
</evidence>
<protein>
    <submittedName>
        <fullName evidence="1 2">Iron-only hydrogenase system regulator</fullName>
    </submittedName>
</protein>
<gene>
    <name evidence="2" type="ORF">C8D82_1566</name>
    <name evidence="1" type="ORF">HF882_09915</name>
</gene>
<dbReference type="EMBL" id="JABAEW010000016">
    <property type="protein sequence ID" value="NMD86899.1"/>
    <property type="molecule type" value="Genomic_DNA"/>
</dbReference>
<dbReference type="OrthoDB" id="9796135at2"/>
<proteinExistence type="predicted"/>
<dbReference type="InterPro" id="IPR045865">
    <property type="entry name" value="ACT-like_dom_sf"/>
</dbReference>
<dbReference type="InterPro" id="IPR023860">
    <property type="entry name" value="FeFe-hyd_TM1266"/>
</dbReference>
<sequence>MENRIALVGIIVEDVAAAAEINRILHEYVDWIISRMGVPYRQQGICIISVAIDAPSDVISSLSGKLGMVPGVSVKTLYAKLPASPAKAENQCKSTNHGNGN</sequence>
<dbReference type="RefSeq" id="WP_116886020.1">
    <property type="nucleotide sequence ID" value="NZ_CABMMC010000158.1"/>
</dbReference>
<name>A0A2U1ABA2_9BACT</name>
<dbReference type="GeneID" id="78297276"/>
<evidence type="ECO:0000313" key="3">
    <source>
        <dbReference type="Proteomes" id="UP000245959"/>
    </source>
</evidence>
<dbReference type="InterPro" id="IPR027271">
    <property type="entry name" value="Acetolactate_synth/TF_NikR_C"/>
</dbReference>
<accession>A0A2U1ABA2</accession>
<dbReference type="Pfam" id="PF21699">
    <property type="entry name" value="TM1266-like"/>
    <property type="match status" value="1"/>
</dbReference>